<keyword evidence="1" id="KW-0813">Transport</keyword>
<reference evidence="3 4" key="1">
    <citation type="submission" date="2021-06" db="EMBL/GenBank/DDBJ databases">
        <title>Caerostris extrusa draft genome.</title>
        <authorList>
            <person name="Kono N."/>
            <person name="Arakawa K."/>
        </authorList>
    </citation>
    <scope>NUCLEOTIDE SEQUENCE [LARGE SCALE GENOMIC DNA]</scope>
</reference>
<sequence length="578" mass="66226">MDEIPIIYKSIIEDPVAVHDSFTKAAEMQIGDLIFNRNDFMEMLIKNFSLPSAELEAFLNSSLVPEKMILKFSMEMEYPLMPTSDLLTGQDPDLSVIVDSFTFNSIEHPSLEHLYDLLAYLERHKGKFKVVWGVIEKMFDSRLDVTVTNDDIGAIAEELKSIILSPSGLRELMCQKNGLPSVFKHENEVITNKSSELQIALCSMNQTTMNKLSKELQKYIDVEKLRETLHLDNWNITLAQQRLKKLSDDECKILFVGSKGNFPTSLPDDGEEIDLDKLGMSKYQQEQIDSRKFPEISIIPQLFHSLPLEEFAANTVIINKDVFLQQLDSIDNAACSWISLMSGLSLNMFQGFRTEEDLLDYFKHQAYFDNVTVLASVIFNMSEDGSMPNHMTYKIRQNASFTTTTNLVRSRFWFPGPRNWGYGYYQFGFVWIQDVLERAMISIYAGRDVTEPGSFIHQFPYPCYIQDQFLVSVVYSKAKLAASMCWNYILLTYVPYMYIAVREEAAHDHIPVWLKSLLSTTAFGLGAKYFAFYEEVGVGVQWFNIAISPVEDDEYSLLSVAIMMMIDATLYSIFSVVY</sequence>
<name>A0AAV4WYJ2_CAEEX</name>
<evidence type="ECO:0000256" key="1">
    <source>
        <dbReference type="ARBA" id="ARBA00022448"/>
    </source>
</evidence>
<dbReference type="GO" id="GO:0005524">
    <property type="term" value="F:ATP binding"/>
    <property type="evidence" value="ECO:0007669"/>
    <property type="project" value="UniProtKB-KW"/>
</dbReference>
<gene>
    <name evidence="3" type="primary">ABCA2</name>
    <name evidence="3" type="ORF">CEXT_421591</name>
</gene>
<evidence type="ECO:0000256" key="2">
    <source>
        <dbReference type="ARBA" id="ARBA00022737"/>
    </source>
</evidence>
<protein>
    <submittedName>
        <fullName evidence="3">ATP-binding cassette sub-family A member 2</fullName>
    </submittedName>
</protein>
<keyword evidence="2" id="KW-0677">Repeat</keyword>
<dbReference type="GO" id="GO:0016020">
    <property type="term" value="C:membrane"/>
    <property type="evidence" value="ECO:0007669"/>
    <property type="project" value="InterPro"/>
</dbReference>
<dbReference type="PANTHER" id="PTHR19229">
    <property type="entry name" value="ATP-BINDING CASSETTE TRANSPORTER SUBFAMILY A ABCA"/>
    <property type="match status" value="1"/>
</dbReference>
<dbReference type="PANTHER" id="PTHR19229:SF36">
    <property type="entry name" value="ATP-BINDING CASSETTE SUB-FAMILY A MEMBER 2"/>
    <property type="match status" value="1"/>
</dbReference>
<dbReference type="EMBL" id="BPLR01016862">
    <property type="protein sequence ID" value="GIY86926.1"/>
    <property type="molecule type" value="Genomic_DNA"/>
</dbReference>
<organism evidence="3 4">
    <name type="scientific">Caerostris extrusa</name>
    <name type="common">Bark spider</name>
    <name type="synonym">Caerostris bankana</name>
    <dbReference type="NCBI Taxonomy" id="172846"/>
    <lineage>
        <taxon>Eukaryota</taxon>
        <taxon>Metazoa</taxon>
        <taxon>Ecdysozoa</taxon>
        <taxon>Arthropoda</taxon>
        <taxon>Chelicerata</taxon>
        <taxon>Arachnida</taxon>
        <taxon>Araneae</taxon>
        <taxon>Araneomorphae</taxon>
        <taxon>Entelegynae</taxon>
        <taxon>Araneoidea</taxon>
        <taxon>Araneidae</taxon>
        <taxon>Caerostris</taxon>
    </lineage>
</organism>
<proteinExistence type="predicted"/>
<dbReference type="Proteomes" id="UP001054945">
    <property type="component" value="Unassembled WGS sequence"/>
</dbReference>
<comment type="caution">
    <text evidence="3">The sequence shown here is derived from an EMBL/GenBank/DDBJ whole genome shotgun (WGS) entry which is preliminary data.</text>
</comment>
<dbReference type="AlphaFoldDB" id="A0AAV4WYJ2"/>
<keyword evidence="4" id="KW-1185">Reference proteome</keyword>
<dbReference type="GO" id="GO:0140359">
    <property type="term" value="F:ABC-type transporter activity"/>
    <property type="evidence" value="ECO:0007669"/>
    <property type="project" value="InterPro"/>
</dbReference>
<keyword evidence="3" id="KW-0067">ATP-binding</keyword>
<evidence type="ECO:0000313" key="4">
    <source>
        <dbReference type="Proteomes" id="UP001054945"/>
    </source>
</evidence>
<dbReference type="GO" id="GO:0005319">
    <property type="term" value="F:lipid transporter activity"/>
    <property type="evidence" value="ECO:0007669"/>
    <property type="project" value="TreeGrafter"/>
</dbReference>
<dbReference type="InterPro" id="IPR026082">
    <property type="entry name" value="ABCA"/>
</dbReference>
<evidence type="ECO:0000313" key="3">
    <source>
        <dbReference type="EMBL" id="GIY86926.1"/>
    </source>
</evidence>
<accession>A0AAV4WYJ2</accession>
<keyword evidence="3" id="KW-0547">Nucleotide-binding</keyword>